<dbReference type="EMBL" id="BIFS01000001">
    <property type="protein sequence ID" value="GCE18333.1"/>
    <property type="molecule type" value="Genomic_DNA"/>
</dbReference>
<organism evidence="1 2">
    <name type="scientific">Dictyobacter kobayashii</name>
    <dbReference type="NCBI Taxonomy" id="2014872"/>
    <lineage>
        <taxon>Bacteria</taxon>
        <taxon>Bacillati</taxon>
        <taxon>Chloroflexota</taxon>
        <taxon>Ktedonobacteria</taxon>
        <taxon>Ktedonobacterales</taxon>
        <taxon>Dictyobacteraceae</taxon>
        <taxon>Dictyobacter</taxon>
    </lineage>
</organism>
<keyword evidence="2" id="KW-1185">Reference proteome</keyword>
<evidence type="ECO:0000313" key="1">
    <source>
        <dbReference type="EMBL" id="GCE18333.1"/>
    </source>
</evidence>
<gene>
    <name evidence="1" type="ORF">KDK_21330</name>
</gene>
<reference evidence="2" key="1">
    <citation type="submission" date="2018-12" db="EMBL/GenBank/DDBJ databases">
        <title>Tengunoibacter tsumagoiensis gen. nov., sp. nov., Dictyobacter kobayashii sp. nov., D. alpinus sp. nov., and D. joshuensis sp. nov. and description of Dictyobacteraceae fam. nov. within the order Ktedonobacterales isolated from Tengu-no-mugimeshi.</title>
        <authorList>
            <person name="Wang C.M."/>
            <person name="Zheng Y."/>
            <person name="Sakai Y."/>
            <person name="Toyoda A."/>
            <person name="Minakuchi Y."/>
            <person name="Abe K."/>
            <person name="Yokota A."/>
            <person name="Yabe S."/>
        </authorList>
    </citation>
    <scope>NUCLEOTIDE SEQUENCE [LARGE SCALE GENOMIC DNA]</scope>
    <source>
        <strain evidence="2">Uno11</strain>
    </source>
</reference>
<dbReference type="Proteomes" id="UP000287188">
    <property type="component" value="Unassembled WGS sequence"/>
</dbReference>
<protein>
    <submittedName>
        <fullName evidence="1">Uncharacterized protein</fullName>
    </submittedName>
</protein>
<comment type="caution">
    <text evidence="1">The sequence shown here is derived from an EMBL/GenBank/DDBJ whole genome shotgun (WGS) entry which is preliminary data.</text>
</comment>
<sequence length="81" mass="9058">MRSEDQLMINISANSPAENMALPEGANIYSRKVARSGHISYEGRPYFISKALAGRYIRLIVVDDRLIVDAAIPLHKEYPLA</sequence>
<proteinExistence type="predicted"/>
<dbReference type="AlphaFoldDB" id="A0A402AH02"/>
<evidence type="ECO:0000313" key="2">
    <source>
        <dbReference type="Proteomes" id="UP000287188"/>
    </source>
</evidence>
<name>A0A402AH02_9CHLR</name>
<accession>A0A402AH02</accession>